<gene>
    <name evidence="5" type="ORF">ACFFU4_09105</name>
</gene>
<dbReference type="PIRSF" id="PIRSF006806">
    <property type="entry name" value="FTHF_cligase"/>
    <property type="match status" value="1"/>
</dbReference>
<dbReference type="Gene3D" id="3.40.50.10420">
    <property type="entry name" value="NagB/RpiA/CoA transferase-like"/>
    <property type="match status" value="1"/>
</dbReference>
<reference evidence="5 6" key="1">
    <citation type="submission" date="2024-09" db="EMBL/GenBank/DDBJ databases">
        <authorList>
            <person name="Sun Q."/>
            <person name="Mori K."/>
        </authorList>
    </citation>
    <scope>NUCLEOTIDE SEQUENCE [LARGE SCALE GENOMIC DNA]</scope>
    <source>
        <strain evidence="5 6">CECT 9424</strain>
    </source>
</reference>
<keyword evidence="4" id="KW-0460">Magnesium</keyword>
<dbReference type="InterPro" id="IPR037171">
    <property type="entry name" value="NagB/RpiA_transferase-like"/>
</dbReference>
<organism evidence="5 6">
    <name type="scientific">Roseovarius ramblicola</name>
    <dbReference type="NCBI Taxonomy" id="2022336"/>
    <lineage>
        <taxon>Bacteria</taxon>
        <taxon>Pseudomonadati</taxon>
        <taxon>Pseudomonadota</taxon>
        <taxon>Alphaproteobacteria</taxon>
        <taxon>Rhodobacterales</taxon>
        <taxon>Roseobacteraceae</taxon>
        <taxon>Roseovarius</taxon>
    </lineage>
</organism>
<evidence type="ECO:0000313" key="6">
    <source>
        <dbReference type="Proteomes" id="UP001589670"/>
    </source>
</evidence>
<comment type="cofactor">
    <cofactor evidence="4">
        <name>Mg(2+)</name>
        <dbReference type="ChEBI" id="CHEBI:18420"/>
    </cofactor>
</comment>
<dbReference type="Proteomes" id="UP001589670">
    <property type="component" value="Unassembled WGS sequence"/>
</dbReference>
<dbReference type="RefSeq" id="WP_377069291.1">
    <property type="nucleotide sequence ID" value="NZ_JBHMEC010000015.1"/>
</dbReference>
<name>A0ABV5HZQ3_9RHOB</name>
<dbReference type="SUPFAM" id="SSF100950">
    <property type="entry name" value="NagB/RpiA/CoA transferase-like"/>
    <property type="match status" value="1"/>
</dbReference>
<keyword evidence="3 4" id="KW-0067">ATP-binding</keyword>
<sequence length="214" mass="23287">MTDDDPPGDAPCFAHHLVGGHVVDAATWRDVNRFRKAERARLYAARRALSPEQLRAQSDRVAAALDDEIGNPDGRVIAGYWPIRGEPDLRPRLADWAARGAVIALPVVIEKGAPVAFHRWQPGCAMTRGIWNIPVPARPAPVHPDLVIVPLLGVDAAGYRLGNGGGYYDMTLATLAPRPRTIGVGHDFCGIDTIYPQPWDIPMDRVILGTGLRT</sequence>
<comment type="similarity">
    <text evidence="1 4">Belongs to the 5-formyltetrahydrofolate cyclo-ligase family.</text>
</comment>
<evidence type="ECO:0000256" key="2">
    <source>
        <dbReference type="ARBA" id="ARBA00022741"/>
    </source>
</evidence>
<protein>
    <recommendedName>
        <fullName evidence="4">5-formyltetrahydrofolate cyclo-ligase</fullName>
        <ecNumber evidence="4">6.3.3.2</ecNumber>
    </recommendedName>
</protein>
<dbReference type="EC" id="6.3.3.2" evidence="4"/>
<dbReference type="EMBL" id="JBHMEC010000015">
    <property type="protein sequence ID" value="MFB9149905.1"/>
    <property type="molecule type" value="Genomic_DNA"/>
</dbReference>
<dbReference type="PANTHER" id="PTHR23407">
    <property type="entry name" value="ATPASE INHIBITOR/5-FORMYLTETRAHYDROFOLATE CYCLO-LIGASE"/>
    <property type="match status" value="1"/>
</dbReference>
<comment type="caution">
    <text evidence="5">The sequence shown here is derived from an EMBL/GenBank/DDBJ whole genome shotgun (WGS) entry which is preliminary data.</text>
</comment>
<proteinExistence type="inferred from homology"/>
<accession>A0ABV5HZQ3</accession>
<dbReference type="InterPro" id="IPR002698">
    <property type="entry name" value="FTHF_cligase"/>
</dbReference>
<keyword evidence="2 4" id="KW-0547">Nucleotide-binding</keyword>
<keyword evidence="4" id="KW-0479">Metal-binding</keyword>
<keyword evidence="5" id="KW-0436">Ligase</keyword>
<dbReference type="InterPro" id="IPR024185">
    <property type="entry name" value="FTHF_cligase-like_sf"/>
</dbReference>
<comment type="catalytic activity">
    <reaction evidence="4">
        <text>(6S)-5-formyl-5,6,7,8-tetrahydrofolate + ATP = (6R)-5,10-methenyltetrahydrofolate + ADP + phosphate</text>
        <dbReference type="Rhea" id="RHEA:10488"/>
        <dbReference type="ChEBI" id="CHEBI:30616"/>
        <dbReference type="ChEBI" id="CHEBI:43474"/>
        <dbReference type="ChEBI" id="CHEBI:57455"/>
        <dbReference type="ChEBI" id="CHEBI:57457"/>
        <dbReference type="ChEBI" id="CHEBI:456216"/>
        <dbReference type="EC" id="6.3.3.2"/>
    </reaction>
</comment>
<evidence type="ECO:0000256" key="3">
    <source>
        <dbReference type="ARBA" id="ARBA00022840"/>
    </source>
</evidence>
<keyword evidence="6" id="KW-1185">Reference proteome</keyword>
<dbReference type="GO" id="GO:0030272">
    <property type="term" value="F:5-formyltetrahydrofolate cyclo-ligase activity"/>
    <property type="evidence" value="ECO:0007669"/>
    <property type="project" value="UniProtKB-EC"/>
</dbReference>
<dbReference type="NCBIfam" id="TIGR02727">
    <property type="entry name" value="MTHFS_bact"/>
    <property type="match status" value="1"/>
</dbReference>
<dbReference type="PANTHER" id="PTHR23407:SF1">
    <property type="entry name" value="5-FORMYLTETRAHYDROFOLATE CYCLO-LIGASE"/>
    <property type="match status" value="1"/>
</dbReference>
<evidence type="ECO:0000256" key="4">
    <source>
        <dbReference type="RuleBase" id="RU361279"/>
    </source>
</evidence>
<evidence type="ECO:0000256" key="1">
    <source>
        <dbReference type="ARBA" id="ARBA00010638"/>
    </source>
</evidence>
<dbReference type="Pfam" id="PF01812">
    <property type="entry name" value="5-FTHF_cyc-lig"/>
    <property type="match status" value="1"/>
</dbReference>
<evidence type="ECO:0000313" key="5">
    <source>
        <dbReference type="EMBL" id="MFB9149905.1"/>
    </source>
</evidence>